<dbReference type="GeneID" id="108675754"/>
<proteinExistence type="predicted"/>
<keyword evidence="2" id="KW-1185">Reference proteome</keyword>
<feature type="domain" description="AMP-dependent synthetase/ligase" evidence="1">
    <location>
        <begin position="141"/>
        <end position="204"/>
    </location>
</feature>
<dbReference type="InterPro" id="IPR042099">
    <property type="entry name" value="ANL_N_sf"/>
</dbReference>
<dbReference type="OrthoDB" id="3633556at2759"/>
<reference evidence="3" key="1">
    <citation type="submission" date="2025-08" db="UniProtKB">
        <authorList>
            <consortium name="RefSeq"/>
        </authorList>
    </citation>
    <scope>IDENTIFICATION</scope>
    <source>
        <tissue evidence="3">Whole organism</tissue>
    </source>
</reference>
<protein>
    <submittedName>
        <fullName evidence="3">Long-chain-fatty-acid--CoA ligase ACSBG2-like</fullName>
    </submittedName>
</protein>
<dbReference type="SUPFAM" id="SSF56801">
    <property type="entry name" value="Acetyl-CoA synthetase-like"/>
    <property type="match status" value="1"/>
</dbReference>
<dbReference type="RefSeq" id="XP_047738062.1">
    <property type="nucleotide sequence ID" value="XM_047882106.1"/>
</dbReference>
<dbReference type="KEGG" id="hazt:108675754"/>
<evidence type="ECO:0000259" key="1">
    <source>
        <dbReference type="Pfam" id="PF00501"/>
    </source>
</evidence>
<dbReference type="InterPro" id="IPR000873">
    <property type="entry name" value="AMP-dep_synth/lig_dom"/>
</dbReference>
<accession>A0A979FNJ9</accession>
<dbReference type="Pfam" id="PF00501">
    <property type="entry name" value="AMP-binding"/>
    <property type="match status" value="1"/>
</dbReference>
<dbReference type="Gene3D" id="3.40.50.12780">
    <property type="entry name" value="N-terminal domain of ligase-like"/>
    <property type="match status" value="1"/>
</dbReference>
<sequence>MSVTRSLLLVQELDSHLVKRFLHHVSRNAPPSGRLVGSVRGARLRSLHCGAPALQGLGGGSTPPNAETITSFRSPASYRRVHAALATPQEEELFEPSHGPDQVLPARSHKCWHPDGAVTLTMDEEGPGARAPMSVHSLLQTAVLAHPQQPALAVHRDDAWKYWNYAEYYAASATAAKAFIRLGLERFHSVCIMGANSPEWVIANNAPSG</sequence>
<dbReference type="Proteomes" id="UP000694843">
    <property type="component" value="Unplaced"/>
</dbReference>
<dbReference type="AlphaFoldDB" id="A0A979FNJ9"/>
<name>A0A979FNJ9_HYAAZ</name>
<evidence type="ECO:0000313" key="3">
    <source>
        <dbReference type="RefSeq" id="XP_047738062.1"/>
    </source>
</evidence>
<organism evidence="2 3">
    <name type="scientific">Hyalella azteca</name>
    <name type="common">Amphipod</name>
    <dbReference type="NCBI Taxonomy" id="294128"/>
    <lineage>
        <taxon>Eukaryota</taxon>
        <taxon>Metazoa</taxon>
        <taxon>Ecdysozoa</taxon>
        <taxon>Arthropoda</taxon>
        <taxon>Crustacea</taxon>
        <taxon>Multicrustacea</taxon>
        <taxon>Malacostraca</taxon>
        <taxon>Eumalacostraca</taxon>
        <taxon>Peracarida</taxon>
        <taxon>Amphipoda</taxon>
        <taxon>Senticaudata</taxon>
        <taxon>Talitrida</taxon>
        <taxon>Talitroidea</taxon>
        <taxon>Hyalellidae</taxon>
        <taxon>Hyalella</taxon>
    </lineage>
</organism>
<evidence type="ECO:0000313" key="2">
    <source>
        <dbReference type="Proteomes" id="UP000694843"/>
    </source>
</evidence>
<gene>
    <name evidence="3" type="primary">LOC108675754</name>
</gene>